<dbReference type="SMART" id="SM00850">
    <property type="entry name" value="LytTR"/>
    <property type="match status" value="1"/>
</dbReference>
<evidence type="ECO:0000256" key="1">
    <source>
        <dbReference type="PROSITE-ProRule" id="PRU00169"/>
    </source>
</evidence>
<evidence type="ECO:0000313" key="4">
    <source>
        <dbReference type="EMBL" id="TXG39241.1"/>
    </source>
</evidence>
<dbReference type="InterPro" id="IPR001789">
    <property type="entry name" value="Sig_transdc_resp-reg_receiver"/>
</dbReference>
<name>A0A5C7GMR6_9FLAO</name>
<dbReference type="InterPro" id="IPR007492">
    <property type="entry name" value="LytTR_DNA-bd_dom"/>
</dbReference>
<dbReference type="InterPro" id="IPR011006">
    <property type="entry name" value="CheY-like_superfamily"/>
</dbReference>
<dbReference type="PROSITE" id="PS50110">
    <property type="entry name" value="RESPONSE_REGULATORY"/>
    <property type="match status" value="1"/>
</dbReference>
<evidence type="ECO:0000259" key="3">
    <source>
        <dbReference type="PROSITE" id="PS50930"/>
    </source>
</evidence>
<dbReference type="Proteomes" id="UP000321080">
    <property type="component" value="Unassembled WGS sequence"/>
</dbReference>
<dbReference type="Pfam" id="PF00072">
    <property type="entry name" value="Response_reg"/>
    <property type="match status" value="1"/>
</dbReference>
<keyword evidence="5" id="KW-1185">Reference proteome</keyword>
<organism evidence="4 5">
    <name type="scientific">Seonamhaeicola maritimus</name>
    <dbReference type="NCBI Taxonomy" id="2591822"/>
    <lineage>
        <taxon>Bacteria</taxon>
        <taxon>Pseudomonadati</taxon>
        <taxon>Bacteroidota</taxon>
        <taxon>Flavobacteriia</taxon>
        <taxon>Flavobacteriales</taxon>
        <taxon>Flavobacteriaceae</taxon>
    </lineage>
</organism>
<keyword evidence="1" id="KW-0597">Phosphoprotein</keyword>
<dbReference type="PANTHER" id="PTHR37299:SF1">
    <property type="entry name" value="STAGE 0 SPORULATION PROTEIN A HOMOLOG"/>
    <property type="match status" value="1"/>
</dbReference>
<dbReference type="PROSITE" id="PS50930">
    <property type="entry name" value="HTH_LYTTR"/>
    <property type="match status" value="1"/>
</dbReference>
<feature type="domain" description="Response regulatory" evidence="2">
    <location>
        <begin position="2"/>
        <end position="115"/>
    </location>
</feature>
<feature type="domain" description="HTH LytTR-type" evidence="3">
    <location>
        <begin position="148"/>
        <end position="253"/>
    </location>
</feature>
<dbReference type="GO" id="GO:0003677">
    <property type="term" value="F:DNA binding"/>
    <property type="evidence" value="ECO:0007669"/>
    <property type="project" value="InterPro"/>
</dbReference>
<dbReference type="AlphaFoldDB" id="A0A5C7GMR6"/>
<dbReference type="SMART" id="SM00448">
    <property type="entry name" value="REC"/>
    <property type="match status" value="1"/>
</dbReference>
<gene>
    <name evidence="4" type="ORF">FUA22_05020</name>
</gene>
<dbReference type="FunFam" id="3.40.50.2300:FF:000361">
    <property type="entry name" value="Two-component system response regulator"/>
    <property type="match status" value="1"/>
</dbReference>
<sequence>MKVVIVEDEIAASENLAYLINSIDSSIEILTILDSVKSSVDYFLKSNEAELIFMDIHLADGISFEIFDQVELKTPVIFTTAYDQYAIKAFKVNSVDYLLKPINEEELRDAINKFNNKPKSISSDNTQFEGLVQLLQAKSKSYKSTYLVHHRDELLPIKSADIAYFYIDTGIVKGVTFSNKTYIIDKKLEDIEGELNPELFHRINRQFVINKNSVANVKFYFNGKLIINVNPPFSERIVASKAKASEIKNWMNL</sequence>
<feature type="modified residue" description="4-aspartylphosphate" evidence="1">
    <location>
        <position position="55"/>
    </location>
</feature>
<dbReference type="Pfam" id="PF04397">
    <property type="entry name" value="LytTR"/>
    <property type="match status" value="1"/>
</dbReference>
<dbReference type="GO" id="GO:0000156">
    <property type="term" value="F:phosphorelay response regulator activity"/>
    <property type="evidence" value="ECO:0007669"/>
    <property type="project" value="InterPro"/>
</dbReference>
<dbReference type="SUPFAM" id="SSF52172">
    <property type="entry name" value="CheY-like"/>
    <property type="match status" value="1"/>
</dbReference>
<dbReference type="EMBL" id="VRKQ01000008">
    <property type="protein sequence ID" value="TXG39241.1"/>
    <property type="molecule type" value="Genomic_DNA"/>
</dbReference>
<comment type="caution">
    <text evidence="4">The sequence shown here is derived from an EMBL/GenBank/DDBJ whole genome shotgun (WGS) entry which is preliminary data.</text>
</comment>
<dbReference type="PANTHER" id="PTHR37299">
    <property type="entry name" value="TRANSCRIPTIONAL REGULATOR-RELATED"/>
    <property type="match status" value="1"/>
</dbReference>
<dbReference type="Gene3D" id="2.40.50.1020">
    <property type="entry name" value="LytTr DNA-binding domain"/>
    <property type="match status" value="1"/>
</dbReference>
<dbReference type="RefSeq" id="WP_147766779.1">
    <property type="nucleotide sequence ID" value="NZ_VRKQ01000008.1"/>
</dbReference>
<dbReference type="OrthoDB" id="2168082at2"/>
<dbReference type="InterPro" id="IPR046947">
    <property type="entry name" value="LytR-like"/>
</dbReference>
<evidence type="ECO:0000313" key="5">
    <source>
        <dbReference type="Proteomes" id="UP000321080"/>
    </source>
</evidence>
<accession>A0A5C7GMR6</accession>
<dbReference type="Gene3D" id="3.40.50.2300">
    <property type="match status" value="1"/>
</dbReference>
<proteinExistence type="predicted"/>
<reference evidence="4 5" key="1">
    <citation type="submission" date="2019-08" db="EMBL/GenBank/DDBJ databases">
        <title>Seonamhaeicola sediminis sp. nov., isolated from marine sediment.</title>
        <authorList>
            <person name="Cao W.R."/>
        </authorList>
    </citation>
    <scope>NUCLEOTIDE SEQUENCE [LARGE SCALE GENOMIC DNA]</scope>
    <source>
        <strain evidence="4 5">1505</strain>
    </source>
</reference>
<protein>
    <submittedName>
        <fullName evidence="4">Response regulator transcription factor</fullName>
    </submittedName>
</protein>
<evidence type="ECO:0000259" key="2">
    <source>
        <dbReference type="PROSITE" id="PS50110"/>
    </source>
</evidence>